<evidence type="ECO:0000313" key="1">
    <source>
        <dbReference type="EMBL" id="KAK2601630.1"/>
    </source>
</evidence>
<dbReference type="AlphaFoldDB" id="A0AAJ0CQL8"/>
<protein>
    <submittedName>
        <fullName evidence="1">Uncharacterized protein</fullName>
    </submittedName>
</protein>
<comment type="caution">
    <text evidence="1">The sequence shown here is derived from an EMBL/GenBank/DDBJ whole genome shotgun (WGS) entry which is preliminary data.</text>
</comment>
<accession>A0AAJ0CQL8</accession>
<name>A0AAJ0CQL8_9HYPO</name>
<proteinExistence type="predicted"/>
<organism evidence="1 2">
    <name type="scientific">Conoideocrella luteorostrata</name>
    <dbReference type="NCBI Taxonomy" id="1105319"/>
    <lineage>
        <taxon>Eukaryota</taxon>
        <taxon>Fungi</taxon>
        <taxon>Dikarya</taxon>
        <taxon>Ascomycota</taxon>
        <taxon>Pezizomycotina</taxon>
        <taxon>Sordariomycetes</taxon>
        <taxon>Hypocreomycetidae</taxon>
        <taxon>Hypocreales</taxon>
        <taxon>Clavicipitaceae</taxon>
        <taxon>Conoideocrella</taxon>
    </lineage>
</organism>
<dbReference type="Proteomes" id="UP001251528">
    <property type="component" value="Unassembled WGS sequence"/>
</dbReference>
<evidence type="ECO:0000313" key="2">
    <source>
        <dbReference type="Proteomes" id="UP001251528"/>
    </source>
</evidence>
<dbReference type="EMBL" id="JASWJB010000073">
    <property type="protein sequence ID" value="KAK2601630.1"/>
    <property type="molecule type" value="Genomic_DNA"/>
</dbReference>
<sequence>MANSVTSHPSATVTEDQAAATANASFMLDQYLQSPSTITERLAFPAEGNPVGREQAGRRNTVTKQMSYLEEWERQWKKADRTRDNKH</sequence>
<reference evidence="1" key="1">
    <citation type="submission" date="2023-06" db="EMBL/GenBank/DDBJ databases">
        <title>Conoideocrella luteorostrata (Hypocreales: Clavicipitaceae), a potential biocontrol fungus for elongate hemlock scale in United States Christmas tree production areas.</title>
        <authorList>
            <person name="Barrett H."/>
            <person name="Lovett B."/>
            <person name="Macias A.M."/>
            <person name="Stajich J.E."/>
            <person name="Kasson M.T."/>
        </authorList>
    </citation>
    <scope>NUCLEOTIDE SEQUENCE</scope>
    <source>
        <strain evidence="1">ARSEF 14590</strain>
    </source>
</reference>
<keyword evidence="2" id="KW-1185">Reference proteome</keyword>
<gene>
    <name evidence="1" type="ORF">QQS21_004780</name>
</gene>